<feature type="domain" description="AAA" evidence="3">
    <location>
        <begin position="22"/>
        <end position="174"/>
    </location>
</feature>
<evidence type="ECO:0000256" key="2">
    <source>
        <dbReference type="ARBA" id="ARBA00022840"/>
    </source>
</evidence>
<name>A0A1G7JGZ9_THETY</name>
<dbReference type="PANTHER" id="PTHR43384:SF4">
    <property type="entry name" value="CELLULOSE BIOSYNTHESIS PROTEIN BCSQ-RELATED"/>
    <property type="match status" value="1"/>
</dbReference>
<dbReference type="InterPro" id="IPR050625">
    <property type="entry name" value="ParA/MinD_ATPase"/>
</dbReference>
<dbReference type="PANTHER" id="PTHR43384">
    <property type="entry name" value="SEPTUM SITE-DETERMINING PROTEIN MIND HOMOLOG, CHLOROPLASTIC-RELATED"/>
    <property type="match status" value="1"/>
</dbReference>
<dbReference type="Pfam" id="PF13614">
    <property type="entry name" value="AAA_31"/>
    <property type="match status" value="1"/>
</dbReference>
<dbReference type="GO" id="GO:0016887">
    <property type="term" value="F:ATP hydrolysis activity"/>
    <property type="evidence" value="ECO:0007669"/>
    <property type="project" value="TreeGrafter"/>
</dbReference>
<dbReference type="PIRSF" id="PIRSF003092">
    <property type="entry name" value="MinD"/>
    <property type="match status" value="1"/>
</dbReference>
<keyword evidence="4" id="KW-0282">Flagellum</keyword>
<evidence type="ECO:0000259" key="3">
    <source>
        <dbReference type="Pfam" id="PF13614"/>
    </source>
</evidence>
<keyword evidence="2" id="KW-0067">ATP-binding</keyword>
<dbReference type="EMBL" id="FNBS01000007">
    <property type="protein sequence ID" value="SDF24196.1"/>
    <property type="molecule type" value="Genomic_DNA"/>
</dbReference>
<dbReference type="InterPro" id="IPR025669">
    <property type="entry name" value="AAA_dom"/>
</dbReference>
<evidence type="ECO:0000256" key="1">
    <source>
        <dbReference type="ARBA" id="ARBA00022741"/>
    </source>
</evidence>
<dbReference type="RefSeq" id="WP_003869154.1">
    <property type="nucleotide sequence ID" value="NZ_FNBS01000007.1"/>
</dbReference>
<dbReference type="InterPro" id="IPR027417">
    <property type="entry name" value="P-loop_NTPase"/>
</dbReference>
<protein>
    <submittedName>
        <fullName evidence="4">Flagellar biosynthesis protein FlhG</fullName>
    </submittedName>
</protein>
<gene>
    <name evidence="4" type="ORF">SAMN04244560_00450</name>
</gene>
<proteinExistence type="predicted"/>
<dbReference type="AlphaFoldDB" id="A0A1G7JGZ9"/>
<dbReference type="GO" id="GO:0051782">
    <property type="term" value="P:negative regulation of cell division"/>
    <property type="evidence" value="ECO:0007669"/>
    <property type="project" value="TreeGrafter"/>
</dbReference>
<dbReference type="Proteomes" id="UP000183404">
    <property type="component" value="Unassembled WGS sequence"/>
</dbReference>
<dbReference type="Gene3D" id="3.40.50.300">
    <property type="entry name" value="P-loop containing nucleotide triphosphate hydrolases"/>
    <property type="match status" value="1"/>
</dbReference>
<dbReference type="InterPro" id="IPR025501">
    <property type="entry name" value="MinD_FleN"/>
</dbReference>
<organism evidence="4 5">
    <name type="scientific">Thermoanaerobacter thermohydrosulfuricus</name>
    <name type="common">Clostridium thermohydrosulfuricum</name>
    <dbReference type="NCBI Taxonomy" id="1516"/>
    <lineage>
        <taxon>Bacteria</taxon>
        <taxon>Bacillati</taxon>
        <taxon>Bacillota</taxon>
        <taxon>Clostridia</taxon>
        <taxon>Thermoanaerobacterales</taxon>
        <taxon>Thermoanaerobacteraceae</taxon>
        <taxon>Thermoanaerobacter</taxon>
    </lineage>
</organism>
<keyword evidence="1" id="KW-0547">Nucleotide-binding</keyword>
<dbReference type="GO" id="GO:0009898">
    <property type="term" value="C:cytoplasmic side of plasma membrane"/>
    <property type="evidence" value="ECO:0007669"/>
    <property type="project" value="TreeGrafter"/>
</dbReference>
<keyword evidence="4" id="KW-0969">Cilium</keyword>
<dbReference type="SUPFAM" id="SSF52540">
    <property type="entry name" value="P-loop containing nucleoside triphosphate hydrolases"/>
    <property type="match status" value="1"/>
</dbReference>
<dbReference type="GO" id="GO:0005829">
    <property type="term" value="C:cytosol"/>
    <property type="evidence" value="ECO:0007669"/>
    <property type="project" value="TreeGrafter"/>
</dbReference>
<keyword evidence="4" id="KW-0966">Cell projection</keyword>
<accession>A0A1G7JGZ9</accession>
<sequence>MMDQAESLRKLVSQKNKIKRSRVITITGGKGGIGKTCISVNLSLGLKKLGYNVTIIDADLGFSNVEIELGVTSKYTLLDVLYNNKMITEVISEGPLGIKYISSGGDFNLINEGVDLSLFLNNIKILDYYSDFIIIDTGAGLNNVISNFLKAADEVLLIVTPEPTSIMDAYTLIKYSLVGEDKKINVLINKVKNFNEYKKIYERFEAVVKNYLGVPLIDLGYLENDEKMMECIIEQHPIVLKYENSKTSKRILQIAAQIANQPPPIENKGLWGIFSRLINRGGFR</sequence>
<dbReference type="GO" id="GO:0005524">
    <property type="term" value="F:ATP binding"/>
    <property type="evidence" value="ECO:0007669"/>
    <property type="project" value="UniProtKB-KW"/>
</dbReference>
<evidence type="ECO:0000313" key="5">
    <source>
        <dbReference type="Proteomes" id="UP000183404"/>
    </source>
</evidence>
<evidence type="ECO:0000313" key="4">
    <source>
        <dbReference type="EMBL" id="SDF24196.1"/>
    </source>
</evidence>
<reference evidence="4 5" key="1">
    <citation type="submission" date="2016-10" db="EMBL/GenBank/DDBJ databases">
        <authorList>
            <person name="de Groot N.N."/>
        </authorList>
    </citation>
    <scope>NUCLEOTIDE SEQUENCE [LARGE SCALE GENOMIC DNA]</scope>
    <source>
        <strain evidence="4 5">DSM 569</strain>
    </source>
</reference>